<dbReference type="Proteomes" id="UP000287033">
    <property type="component" value="Unassembled WGS sequence"/>
</dbReference>
<gene>
    <name evidence="1" type="ORF">chiPu_0028688</name>
</gene>
<dbReference type="AlphaFoldDB" id="A0A401TPT2"/>
<dbReference type="EMBL" id="BEZZ01137455">
    <property type="protein sequence ID" value="GCC44636.1"/>
    <property type="molecule type" value="Genomic_DNA"/>
</dbReference>
<name>A0A401TPT2_CHIPU</name>
<sequence>MEDALWRTRSRRQGAGSEAKMAARAAIFAIAMEQ</sequence>
<accession>A0A401TPT2</accession>
<evidence type="ECO:0000313" key="1">
    <source>
        <dbReference type="EMBL" id="GCC44636.1"/>
    </source>
</evidence>
<feature type="non-terminal residue" evidence="1">
    <location>
        <position position="34"/>
    </location>
</feature>
<protein>
    <submittedName>
        <fullName evidence="1">Uncharacterized protein</fullName>
    </submittedName>
</protein>
<comment type="caution">
    <text evidence="1">The sequence shown here is derived from an EMBL/GenBank/DDBJ whole genome shotgun (WGS) entry which is preliminary data.</text>
</comment>
<keyword evidence="2" id="KW-1185">Reference proteome</keyword>
<reference evidence="1 2" key="1">
    <citation type="journal article" date="2018" name="Nat. Ecol. Evol.">
        <title>Shark genomes provide insights into elasmobranch evolution and the origin of vertebrates.</title>
        <authorList>
            <person name="Hara Y"/>
            <person name="Yamaguchi K"/>
            <person name="Onimaru K"/>
            <person name="Kadota M"/>
            <person name="Koyanagi M"/>
            <person name="Keeley SD"/>
            <person name="Tatsumi K"/>
            <person name="Tanaka K"/>
            <person name="Motone F"/>
            <person name="Kageyama Y"/>
            <person name="Nozu R"/>
            <person name="Adachi N"/>
            <person name="Nishimura O"/>
            <person name="Nakagawa R"/>
            <person name="Tanegashima C"/>
            <person name="Kiyatake I"/>
            <person name="Matsumoto R"/>
            <person name="Murakumo K"/>
            <person name="Nishida K"/>
            <person name="Terakita A"/>
            <person name="Kuratani S"/>
            <person name="Sato K"/>
            <person name="Hyodo S Kuraku.S."/>
        </authorList>
    </citation>
    <scope>NUCLEOTIDE SEQUENCE [LARGE SCALE GENOMIC DNA]</scope>
</reference>
<proteinExistence type="predicted"/>
<organism evidence="1 2">
    <name type="scientific">Chiloscyllium punctatum</name>
    <name type="common">Brownbanded bambooshark</name>
    <name type="synonym">Hemiscyllium punctatum</name>
    <dbReference type="NCBI Taxonomy" id="137246"/>
    <lineage>
        <taxon>Eukaryota</taxon>
        <taxon>Metazoa</taxon>
        <taxon>Chordata</taxon>
        <taxon>Craniata</taxon>
        <taxon>Vertebrata</taxon>
        <taxon>Chondrichthyes</taxon>
        <taxon>Elasmobranchii</taxon>
        <taxon>Galeomorphii</taxon>
        <taxon>Galeoidea</taxon>
        <taxon>Orectolobiformes</taxon>
        <taxon>Hemiscylliidae</taxon>
        <taxon>Chiloscyllium</taxon>
    </lineage>
</organism>
<evidence type="ECO:0000313" key="2">
    <source>
        <dbReference type="Proteomes" id="UP000287033"/>
    </source>
</evidence>